<organism evidence="5 6">
    <name type="scientific">Paraburkholderia acidicola</name>
    <dbReference type="NCBI Taxonomy" id="1912599"/>
    <lineage>
        <taxon>Bacteria</taxon>
        <taxon>Pseudomonadati</taxon>
        <taxon>Pseudomonadota</taxon>
        <taxon>Betaproteobacteria</taxon>
        <taxon>Burkholderiales</taxon>
        <taxon>Burkholderiaceae</taxon>
        <taxon>Paraburkholderia</taxon>
    </lineage>
</organism>
<dbReference type="SUPFAM" id="SSF48498">
    <property type="entry name" value="Tetracyclin repressor-like, C-terminal domain"/>
    <property type="match status" value="1"/>
</dbReference>
<keyword evidence="1 2" id="KW-0238">DNA-binding</keyword>
<name>A0ABV1LVK2_9BURK</name>
<keyword evidence="6" id="KW-1185">Reference proteome</keyword>
<evidence type="ECO:0000256" key="1">
    <source>
        <dbReference type="ARBA" id="ARBA00023125"/>
    </source>
</evidence>
<dbReference type="InterPro" id="IPR015292">
    <property type="entry name" value="Tscrpt_reg_YbiH_C"/>
</dbReference>
<proteinExistence type="predicted"/>
<dbReference type="Pfam" id="PF00440">
    <property type="entry name" value="TetR_N"/>
    <property type="match status" value="1"/>
</dbReference>
<protein>
    <submittedName>
        <fullName evidence="5">CerR family C-terminal domain-containing protein</fullName>
    </submittedName>
</protein>
<dbReference type="Gene3D" id="1.10.10.60">
    <property type="entry name" value="Homeodomain-like"/>
    <property type="match status" value="1"/>
</dbReference>
<dbReference type="RefSeq" id="WP_349545027.1">
    <property type="nucleotide sequence ID" value="NZ_JAOALG010000002.1"/>
</dbReference>
<evidence type="ECO:0000256" key="2">
    <source>
        <dbReference type="PROSITE-ProRule" id="PRU00335"/>
    </source>
</evidence>
<evidence type="ECO:0000256" key="3">
    <source>
        <dbReference type="SAM" id="MobiDB-lite"/>
    </source>
</evidence>
<gene>
    <name evidence="5" type="ORF">N0A02_28240</name>
</gene>
<sequence>MSTKVRRRPDSGQPSAGERASERLLEAAGEVFAEKGYDRATAKEICERAGMNAASVNYHFDGIESLYTATLAHAHRQIVTIEVLQEIASSDASARHKLRAYIAPIVRRLASPAAASWEMRLLSREILSPSPVKAAFIQAEILPKKKLLGDVIAELIGVKPDDPVVGRAILSVVAPCLILAISDRTMLSLMMPGITDSDAEVELLIDHLERFIHAGLMAVAQHVQAETGARPTRLASGTAPRTRKKA</sequence>
<evidence type="ECO:0000313" key="5">
    <source>
        <dbReference type="EMBL" id="MEQ5843354.1"/>
    </source>
</evidence>
<dbReference type="SUPFAM" id="SSF46689">
    <property type="entry name" value="Homeodomain-like"/>
    <property type="match status" value="1"/>
</dbReference>
<feature type="DNA-binding region" description="H-T-H motif" evidence="2">
    <location>
        <begin position="41"/>
        <end position="60"/>
    </location>
</feature>
<dbReference type="PANTHER" id="PTHR30055">
    <property type="entry name" value="HTH-TYPE TRANSCRIPTIONAL REGULATOR RUTR"/>
    <property type="match status" value="1"/>
</dbReference>
<reference evidence="5 6" key="1">
    <citation type="journal article" date="2024" name="Chem. Sci.">
        <title>Discovery of a lagriamide polyketide by integrated genome mining, isotopic labeling, and untargeted metabolomics.</title>
        <authorList>
            <person name="Fergusson C.H."/>
            <person name="Saulog J."/>
            <person name="Paulo B.S."/>
            <person name="Wilson D.M."/>
            <person name="Liu D.Y."/>
            <person name="Morehouse N.J."/>
            <person name="Waterworth S."/>
            <person name="Barkei J."/>
            <person name="Gray C.A."/>
            <person name="Kwan J.C."/>
            <person name="Eustaquio A.S."/>
            <person name="Linington R.G."/>
        </authorList>
    </citation>
    <scope>NUCLEOTIDE SEQUENCE [LARGE SCALE GENOMIC DNA]</scope>
    <source>
        <strain evidence="5 6">RL17-338-BIF-B</strain>
    </source>
</reference>
<dbReference type="PANTHER" id="PTHR30055:SF226">
    <property type="entry name" value="HTH-TYPE TRANSCRIPTIONAL REGULATOR PKSA"/>
    <property type="match status" value="1"/>
</dbReference>
<dbReference type="Pfam" id="PF09209">
    <property type="entry name" value="CecR_C"/>
    <property type="match status" value="1"/>
</dbReference>
<evidence type="ECO:0000313" key="6">
    <source>
        <dbReference type="Proteomes" id="UP001469089"/>
    </source>
</evidence>
<dbReference type="InterPro" id="IPR050109">
    <property type="entry name" value="HTH-type_TetR-like_transc_reg"/>
</dbReference>
<dbReference type="Proteomes" id="UP001469089">
    <property type="component" value="Unassembled WGS sequence"/>
</dbReference>
<accession>A0ABV1LVK2</accession>
<dbReference type="InterPro" id="IPR036271">
    <property type="entry name" value="Tet_transcr_reg_TetR-rel_C_sf"/>
</dbReference>
<dbReference type="InterPro" id="IPR001647">
    <property type="entry name" value="HTH_TetR"/>
</dbReference>
<dbReference type="PRINTS" id="PR00455">
    <property type="entry name" value="HTHTETR"/>
</dbReference>
<dbReference type="Gene3D" id="1.10.357.10">
    <property type="entry name" value="Tetracycline Repressor, domain 2"/>
    <property type="match status" value="1"/>
</dbReference>
<evidence type="ECO:0000259" key="4">
    <source>
        <dbReference type="PROSITE" id="PS50977"/>
    </source>
</evidence>
<dbReference type="InterPro" id="IPR009057">
    <property type="entry name" value="Homeodomain-like_sf"/>
</dbReference>
<comment type="caution">
    <text evidence="5">The sequence shown here is derived from an EMBL/GenBank/DDBJ whole genome shotgun (WGS) entry which is preliminary data.</text>
</comment>
<feature type="domain" description="HTH tetR-type" evidence="4">
    <location>
        <begin position="18"/>
        <end position="78"/>
    </location>
</feature>
<dbReference type="PROSITE" id="PS50977">
    <property type="entry name" value="HTH_TETR_2"/>
    <property type="match status" value="1"/>
</dbReference>
<feature type="region of interest" description="Disordered" evidence="3">
    <location>
        <begin position="1"/>
        <end position="20"/>
    </location>
</feature>
<dbReference type="EMBL" id="JAOALG010000002">
    <property type="protein sequence ID" value="MEQ5843354.1"/>
    <property type="molecule type" value="Genomic_DNA"/>
</dbReference>